<feature type="non-terminal residue" evidence="1">
    <location>
        <position position="158"/>
    </location>
</feature>
<organism evidence="1">
    <name type="scientific">marine metagenome</name>
    <dbReference type="NCBI Taxonomy" id="408172"/>
    <lineage>
        <taxon>unclassified sequences</taxon>
        <taxon>metagenomes</taxon>
        <taxon>ecological metagenomes</taxon>
    </lineage>
</organism>
<dbReference type="InterPro" id="IPR036249">
    <property type="entry name" value="Thioredoxin-like_sf"/>
</dbReference>
<gene>
    <name evidence="1" type="ORF">METZ01_LOCUS248393</name>
</gene>
<reference evidence="1" key="1">
    <citation type="submission" date="2018-05" db="EMBL/GenBank/DDBJ databases">
        <authorList>
            <person name="Lanie J.A."/>
            <person name="Ng W.-L."/>
            <person name="Kazmierczak K.M."/>
            <person name="Andrzejewski T.M."/>
            <person name="Davidsen T.M."/>
            <person name="Wayne K.J."/>
            <person name="Tettelin H."/>
            <person name="Glass J.I."/>
            <person name="Rusch D."/>
            <person name="Podicherti R."/>
            <person name="Tsui H.-C.T."/>
            <person name="Winkler M.E."/>
        </authorList>
    </citation>
    <scope>NUCLEOTIDE SEQUENCE</scope>
</reference>
<evidence type="ECO:0008006" key="2">
    <source>
        <dbReference type="Google" id="ProtNLM"/>
    </source>
</evidence>
<dbReference type="EMBL" id="UINC01065650">
    <property type="protein sequence ID" value="SVB95539.1"/>
    <property type="molecule type" value="Genomic_DNA"/>
</dbReference>
<feature type="non-terminal residue" evidence="1">
    <location>
        <position position="1"/>
    </location>
</feature>
<sequence length="158" mass="17503">VIAVAIDENVDVVAPLADGITYPVLVDTEHRLPELYAVNNVPTVVWIDEDDRIVRPNANEFGSDMFTEFTGIHCEDHMEQVRAWVRDGTVPDDAGYEVADLADDEITARLHFRLAVHARRAGRADVAERHFAEAKALAPHDFTIVRASMPLTGVDPFG</sequence>
<proteinExistence type="predicted"/>
<evidence type="ECO:0000313" key="1">
    <source>
        <dbReference type="EMBL" id="SVB95539.1"/>
    </source>
</evidence>
<dbReference type="Gene3D" id="3.40.30.10">
    <property type="entry name" value="Glutaredoxin"/>
    <property type="match status" value="1"/>
</dbReference>
<name>A0A382I8I0_9ZZZZ</name>
<protein>
    <recommendedName>
        <fullName evidence="2">Thioredoxin-like fold domain-containing protein</fullName>
    </recommendedName>
</protein>
<accession>A0A382I8I0</accession>
<dbReference type="AlphaFoldDB" id="A0A382I8I0"/>
<dbReference type="SUPFAM" id="SSF52833">
    <property type="entry name" value="Thioredoxin-like"/>
    <property type="match status" value="1"/>
</dbReference>